<protein>
    <submittedName>
        <fullName evidence="3">Shieldin complex subunit 1-like isoform X1</fullName>
    </submittedName>
</protein>
<evidence type="ECO:0000259" key="2">
    <source>
        <dbReference type="Pfam" id="PF15021"/>
    </source>
</evidence>
<dbReference type="Pfam" id="PF15021">
    <property type="entry name" value="SHLD1_C"/>
    <property type="match status" value="1"/>
</dbReference>
<name>A0AAD8GBS9_ACIOX</name>
<dbReference type="AlphaFoldDB" id="A0AAD8GBS9"/>
<evidence type="ECO:0000313" key="4">
    <source>
        <dbReference type="Proteomes" id="UP001230051"/>
    </source>
</evidence>
<dbReference type="PANTHER" id="PTHR36863:SF1">
    <property type="entry name" value="SHIELDIN COMPLEX SUBUNIT 1"/>
    <property type="match status" value="1"/>
</dbReference>
<feature type="region of interest" description="Disordered" evidence="1">
    <location>
        <begin position="1"/>
        <end position="59"/>
    </location>
</feature>
<feature type="non-terminal residue" evidence="3">
    <location>
        <position position="1"/>
    </location>
</feature>
<organism evidence="3 4">
    <name type="scientific">Acipenser oxyrinchus oxyrinchus</name>
    <dbReference type="NCBI Taxonomy" id="40147"/>
    <lineage>
        <taxon>Eukaryota</taxon>
        <taxon>Metazoa</taxon>
        <taxon>Chordata</taxon>
        <taxon>Craniata</taxon>
        <taxon>Vertebrata</taxon>
        <taxon>Euteleostomi</taxon>
        <taxon>Actinopterygii</taxon>
        <taxon>Chondrostei</taxon>
        <taxon>Acipenseriformes</taxon>
        <taxon>Acipenseridae</taxon>
        <taxon>Acipenser</taxon>
    </lineage>
</organism>
<feature type="compositionally biased region" description="Low complexity" evidence="1">
    <location>
        <begin position="14"/>
        <end position="23"/>
    </location>
</feature>
<dbReference type="Proteomes" id="UP001230051">
    <property type="component" value="Unassembled WGS sequence"/>
</dbReference>
<dbReference type="PANTHER" id="PTHR36863">
    <property type="entry name" value="SHIELDIN COMPLEX SUBUNIT 1"/>
    <property type="match status" value="1"/>
</dbReference>
<feature type="compositionally biased region" description="Polar residues" evidence="1">
    <location>
        <begin position="44"/>
        <end position="55"/>
    </location>
</feature>
<dbReference type="EMBL" id="JAGXEW010000005">
    <property type="protein sequence ID" value="KAK1171468.1"/>
    <property type="molecule type" value="Genomic_DNA"/>
</dbReference>
<evidence type="ECO:0000313" key="3">
    <source>
        <dbReference type="EMBL" id="KAK1171468.1"/>
    </source>
</evidence>
<evidence type="ECO:0000256" key="1">
    <source>
        <dbReference type="SAM" id="MobiDB-lite"/>
    </source>
</evidence>
<reference evidence="3" key="1">
    <citation type="submission" date="2022-02" db="EMBL/GenBank/DDBJ databases">
        <title>Atlantic sturgeon de novo genome assembly.</title>
        <authorList>
            <person name="Stock M."/>
            <person name="Klopp C."/>
            <person name="Guiguen Y."/>
            <person name="Cabau C."/>
            <person name="Parinello H."/>
            <person name="Santidrian Yebra-Pimentel E."/>
            <person name="Kuhl H."/>
            <person name="Dirks R.P."/>
            <person name="Guessner J."/>
            <person name="Wuertz S."/>
            <person name="Du K."/>
            <person name="Schartl M."/>
        </authorList>
    </citation>
    <scope>NUCLEOTIDE SEQUENCE</scope>
    <source>
        <strain evidence="3">STURGEONOMICS-FGT-2020</strain>
        <tissue evidence="3">Whole blood</tissue>
    </source>
</reference>
<dbReference type="GO" id="GO:0045830">
    <property type="term" value="P:positive regulation of isotype switching"/>
    <property type="evidence" value="ECO:0007669"/>
    <property type="project" value="TreeGrafter"/>
</dbReference>
<feature type="domain" description="Shieldin complex subunit 1 C-terminal" evidence="2">
    <location>
        <begin position="109"/>
        <end position="215"/>
    </location>
</feature>
<keyword evidence="4" id="KW-1185">Reference proteome</keyword>
<dbReference type="GO" id="GO:0035861">
    <property type="term" value="C:site of double-strand break"/>
    <property type="evidence" value="ECO:0007669"/>
    <property type="project" value="TreeGrafter"/>
</dbReference>
<feature type="region of interest" description="Disordered" evidence="1">
    <location>
        <begin position="102"/>
        <end position="129"/>
    </location>
</feature>
<accession>A0AAD8GBS9</accession>
<comment type="caution">
    <text evidence="3">The sequence shown here is derived from an EMBL/GenBank/DDBJ whole genome shotgun (WGS) entry which is preliminary data.</text>
</comment>
<dbReference type="GO" id="GO:2000042">
    <property type="term" value="P:negative regulation of double-strand break repair via homologous recombination"/>
    <property type="evidence" value="ECO:0007669"/>
    <property type="project" value="TreeGrafter"/>
</dbReference>
<gene>
    <name evidence="3" type="primary">SHLD1</name>
    <name evidence="3" type="ORF">AOXY_G6292</name>
</gene>
<dbReference type="InterPro" id="IPR053898">
    <property type="entry name" value="SHLD1_C"/>
</dbReference>
<proteinExistence type="predicted"/>
<sequence>SFRQMSIYDDKSDSPSQSSSILDLPNTFDIGGQTGFPDGDVAGSTLNSVTSSAPETASGDLEYEDVCMQAADPPTTSSENIGFSSHQETLFRVGRTFNIVLSPSERPREEEEEEDFTGKDIDSLYSNSSKPENTDRMFQLISDLLASKVSQLEEKGEKKYVVRSFQMAQILLNSHGTKIFQNHHASSTKSSDSTAEKIRPIPGLSMDVIKYILDNIKETVKV</sequence>
<dbReference type="GO" id="GO:2001034">
    <property type="term" value="P:positive regulation of double-strand break repair via nonhomologous end joining"/>
    <property type="evidence" value="ECO:0007669"/>
    <property type="project" value="TreeGrafter"/>
</dbReference>
<dbReference type="InterPro" id="IPR027821">
    <property type="entry name" value="SHLD1"/>
</dbReference>